<dbReference type="GO" id="GO:0003700">
    <property type="term" value="F:DNA-binding transcription factor activity"/>
    <property type="evidence" value="ECO:0007669"/>
    <property type="project" value="InterPro"/>
</dbReference>
<feature type="compositionally biased region" description="Basic and acidic residues" evidence="5">
    <location>
        <begin position="308"/>
        <end position="323"/>
    </location>
</feature>
<proteinExistence type="inferred from homology"/>
<dbReference type="CDD" id="cd05466">
    <property type="entry name" value="PBP2_LTTR_substrate"/>
    <property type="match status" value="1"/>
</dbReference>
<dbReference type="InterPro" id="IPR036388">
    <property type="entry name" value="WH-like_DNA-bd_sf"/>
</dbReference>
<evidence type="ECO:0000313" key="7">
    <source>
        <dbReference type="EMBL" id="PKT71503.1"/>
    </source>
</evidence>
<evidence type="ECO:0000256" key="2">
    <source>
        <dbReference type="ARBA" id="ARBA00023015"/>
    </source>
</evidence>
<dbReference type="RefSeq" id="WP_103550615.1">
    <property type="nucleotide sequence ID" value="NZ_JBHJSK010000022.1"/>
</dbReference>
<dbReference type="PRINTS" id="PR00039">
    <property type="entry name" value="HTHLYSR"/>
</dbReference>
<dbReference type="SUPFAM" id="SSF53850">
    <property type="entry name" value="Periplasmic binding protein-like II"/>
    <property type="match status" value="1"/>
</dbReference>
<dbReference type="EMBL" id="PJOS01000033">
    <property type="protein sequence ID" value="PKT71503.1"/>
    <property type="molecule type" value="Genomic_DNA"/>
</dbReference>
<reference evidence="7 8" key="1">
    <citation type="submission" date="2017-12" db="EMBL/GenBank/DDBJ databases">
        <title>Streptomyces populusis sp. nov., a novel endophytic actinobacterium isolated from stems of Populus adenopoda Maxim.</title>
        <authorList>
            <person name="Wang Z."/>
        </authorList>
    </citation>
    <scope>NUCLEOTIDE SEQUENCE [LARGE SCALE GENOMIC DNA]</scope>
    <source>
        <strain evidence="7 8">A249</strain>
    </source>
</reference>
<dbReference type="InterPro" id="IPR000847">
    <property type="entry name" value="LysR_HTH_N"/>
</dbReference>
<keyword evidence="4" id="KW-0804">Transcription</keyword>
<feature type="region of interest" description="Disordered" evidence="5">
    <location>
        <begin position="301"/>
        <end position="323"/>
    </location>
</feature>
<comment type="similarity">
    <text evidence="1">Belongs to the LysR transcriptional regulatory family.</text>
</comment>
<dbReference type="InterPro" id="IPR036390">
    <property type="entry name" value="WH_DNA-bd_sf"/>
</dbReference>
<dbReference type="PROSITE" id="PS50931">
    <property type="entry name" value="HTH_LYSR"/>
    <property type="match status" value="1"/>
</dbReference>
<keyword evidence="3" id="KW-0238">DNA-binding</keyword>
<sequence length="323" mass="33396">MYDPTRLAALVAVAEAGSITRAAERLGYTPPALSQQVAKLERETGATLLVRSHRGTRLTGAGELLVVRARRVLDEMELARHELARLTGLSGGTLRLGTFQTAGIHLLPPVLSAFRRAHPDVALAVADHEPPHGIAAVAAGEVDLALTHTYQPAPPVPLPSSVGVEPVLVEELVLVTAPGHLLAGGSTRLPLSELAGQPLISMAPDHPPRQGVEAALAEAGATPAVLVETPGYALVCALVSAGLGVAVVPEMVAATAATPVGTRLLEPGDLRRTISVAHRTDVTAPAADAFRALLRGAFGRAGRHRTGGRPDVRGHRDDAPQGS</sequence>
<dbReference type="FunFam" id="1.10.10.10:FF:000001">
    <property type="entry name" value="LysR family transcriptional regulator"/>
    <property type="match status" value="1"/>
</dbReference>
<comment type="caution">
    <text evidence="7">The sequence shown here is derived from an EMBL/GenBank/DDBJ whole genome shotgun (WGS) entry which is preliminary data.</text>
</comment>
<name>A0A2I0SNK6_9ACTN</name>
<dbReference type="Pfam" id="PF00126">
    <property type="entry name" value="HTH_1"/>
    <property type="match status" value="1"/>
</dbReference>
<protein>
    <submittedName>
        <fullName evidence="7">LysR family transcriptional regulator</fullName>
    </submittedName>
</protein>
<dbReference type="Pfam" id="PF03466">
    <property type="entry name" value="LysR_substrate"/>
    <property type="match status" value="1"/>
</dbReference>
<feature type="domain" description="HTH lysR-type" evidence="6">
    <location>
        <begin position="1"/>
        <end position="59"/>
    </location>
</feature>
<evidence type="ECO:0000256" key="4">
    <source>
        <dbReference type="ARBA" id="ARBA00023163"/>
    </source>
</evidence>
<evidence type="ECO:0000313" key="8">
    <source>
        <dbReference type="Proteomes" id="UP000236178"/>
    </source>
</evidence>
<dbReference type="Proteomes" id="UP000236178">
    <property type="component" value="Unassembled WGS sequence"/>
</dbReference>
<evidence type="ECO:0000259" key="6">
    <source>
        <dbReference type="PROSITE" id="PS50931"/>
    </source>
</evidence>
<dbReference type="SUPFAM" id="SSF46785">
    <property type="entry name" value="Winged helix' DNA-binding domain"/>
    <property type="match status" value="1"/>
</dbReference>
<dbReference type="PANTHER" id="PTHR30346">
    <property type="entry name" value="TRANSCRIPTIONAL DUAL REGULATOR HCAR-RELATED"/>
    <property type="match status" value="1"/>
</dbReference>
<dbReference type="OrthoDB" id="4131546at2"/>
<gene>
    <name evidence="7" type="ORF">CW362_18510</name>
</gene>
<keyword evidence="8" id="KW-1185">Reference proteome</keyword>
<dbReference type="AlphaFoldDB" id="A0A2I0SNK6"/>
<dbReference type="Gene3D" id="1.10.10.10">
    <property type="entry name" value="Winged helix-like DNA-binding domain superfamily/Winged helix DNA-binding domain"/>
    <property type="match status" value="1"/>
</dbReference>
<dbReference type="Gene3D" id="3.40.190.290">
    <property type="match status" value="1"/>
</dbReference>
<organism evidence="7 8">
    <name type="scientific">Streptomyces populi</name>
    <dbReference type="NCBI Taxonomy" id="2058924"/>
    <lineage>
        <taxon>Bacteria</taxon>
        <taxon>Bacillati</taxon>
        <taxon>Actinomycetota</taxon>
        <taxon>Actinomycetes</taxon>
        <taxon>Kitasatosporales</taxon>
        <taxon>Streptomycetaceae</taxon>
        <taxon>Streptomyces</taxon>
    </lineage>
</organism>
<dbReference type="PANTHER" id="PTHR30346:SF29">
    <property type="entry name" value="LYSR SUBSTRATE-BINDING"/>
    <property type="match status" value="1"/>
</dbReference>
<evidence type="ECO:0000256" key="3">
    <source>
        <dbReference type="ARBA" id="ARBA00023125"/>
    </source>
</evidence>
<keyword evidence="2" id="KW-0805">Transcription regulation</keyword>
<dbReference type="InterPro" id="IPR005119">
    <property type="entry name" value="LysR_subst-bd"/>
</dbReference>
<dbReference type="GO" id="GO:0032993">
    <property type="term" value="C:protein-DNA complex"/>
    <property type="evidence" value="ECO:0007669"/>
    <property type="project" value="TreeGrafter"/>
</dbReference>
<evidence type="ECO:0000256" key="1">
    <source>
        <dbReference type="ARBA" id="ARBA00009437"/>
    </source>
</evidence>
<evidence type="ECO:0000256" key="5">
    <source>
        <dbReference type="SAM" id="MobiDB-lite"/>
    </source>
</evidence>
<accession>A0A2I0SNK6</accession>
<dbReference type="GO" id="GO:0003677">
    <property type="term" value="F:DNA binding"/>
    <property type="evidence" value="ECO:0007669"/>
    <property type="project" value="UniProtKB-KW"/>
</dbReference>